<evidence type="ECO:0000313" key="4">
    <source>
        <dbReference type="EMBL" id="EOA89331.1"/>
    </source>
</evidence>
<feature type="non-terminal residue" evidence="4">
    <location>
        <position position="1"/>
    </location>
</feature>
<dbReference type="InterPro" id="IPR036749">
    <property type="entry name" value="Expansin_CBD_sf"/>
</dbReference>
<dbReference type="PROSITE" id="PS50842">
    <property type="entry name" value="EXPANSIN_EG45"/>
    <property type="match status" value="1"/>
</dbReference>
<dbReference type="Gene3D" id="2.40.40.10">
    <property type="entry name" value="RlpA-like domain"/>
    <property type="match status" value="1"/>
</dbReference>
<evidence type="ECO:0000259" key="3">
    <source>
        <dbReference type="PROSITE" id="PS50842"/>
    </source>
</evidence>
<dbReference type="PANTHER" id="PTHR31836">
    <property type="match status" value="1"/>
</dbReference>
<dbReference type="EMBL" id="KB908515">
    <property type="protein sequence ID" value="EOA89331.1"/>
    <property type="molecule type" value="Genomic_DNA"/>
</dbReference>
<feature type="compositionally biased region" description="Low complexity" evidence="2">
    <location>
        <begin position="1"/>
        <end position="23"/>
    </location>
</feature>
<name>R0IXM4_EXST2</name>
<dbReference type="Gene3D" id="2.60.40.760">
    <property type="entry name" value="Expansin, cellulose-binding-like domain"/>
    <property type="match status" value="1"/>
</dbReference>
<dbReference type="STRING" id="671987.R0IXM4"/>
<reference evidence="4 5" key="2">
    <citation type="journal article" date="2013" name="PLoS Genet.">
        <title>Comparative genome structure, secondary metabolite, and effector coding capacity across Cochliobolus pathogens.</title>
        <authorList>
            <person name="Condon B.J."/>
            <person name="Leng Y."/>
            <person name="Wu D."/>
            <person name="Bushley K.E."/>
            <person name="Ohm R.A."/>
            <person name="Otillar R."/>
            <person name="Martin J."/>
            <person name="Schackwitz W."/>
            <person name="Grimwood J."/>
            <person name="MohdZainudin N."/>
            <person name="Xue C."/>
            <person name="Wang R."/>
            <person name="Manning V.A."/>
            <person name="Dhillon B."/>
            <person name="Tu Z.J."/>
            <person name="Steffenson B.J."/>
            <person name="Salamov A."/>
            <person name="Sun H."/>
            <person name="Lowry S."/>
            <person name="LaButti K."/>
            <person name="Han J."/>
            <person name="Copeland A."/>
            <person name="Lindquist E."/>
            <person name="Barry K."/>
            <person name="Schmutz J."/>
            <person name="Baker S.E."/>
            <person name="Ciuffetti L.M."/>
            <person name="Grigoriev I.V."/>
            <person name="Zhong S."/>
            <person name="Turgeon B.G."/>
        </authorList>
    </citation>
    <scope>NUCLEOTIDE SEQUENCE [LARGE SCALE GENOMIC DNA]</scope>
    <source>
        <strain evidence="5">28A</strain>
    </source>
</reference>
<sequence length="229" mass="23558">SSPVAEAAKSSPAADADTPAISPKSVSTTSAAINSGKVTSYGGNIDGGTCLLTGYTLPKGVFGTALTDSDWNSAGNCGACMSVTGPSGKTITAMVVDQCPGCGPHHLDLFTNAFTQLADLSLGVMDVKWQIVPCGITTPFKLRNKSGTSAHWFSMQVINSNVAVKTLEVSTDGGKTWMGTVRQPYNFFEKSTGFGTDKVDVKVTSTSGQSIIVKDVSVAAGTTKDATSN</sequence>
<evidence type="ECO:0000313" key="5">
    <source>
        <dbReference type="Proteomes" id="UP000016935"/>
    </source>
</evidence>
<dbReference type="InterPro" id="IPR007112">
    <property type="entry name" value="Expansin/allergen_DPBB_dom"/>
</dbReference>
<dbReference type="SUPFAM" id="SSF49590">
    <property type="entry name" value="PHL pollen allergen"/>
    <property type="match status" value="1"/>
</dbReference>
<organism evidence="4 5">
    <name type="scientific">Exserohilum turcicum (strain 28A)</name>
    <name type="common">Northern leaf blight fungus</name>
    <name type="synonym">Setosphaeria turcica</name>
    <dbReference type="NCBI Taxonomy" id="671987"/>
    <lineage>
        <taxon>Eukaryota</taxon>
        <taxon>Fungi</taxon>
        <taxon>Dikarya</taxon>
        <taxon>Ascomycota</taxon>
        <taxon>Pezizomycotina</taxon>
        <taxon>Dothideomycetes</taxon>
        <taxon>Pleosporomycetidae</taxon>
        <taxon>Pleosporales</taxon>
        <taxon>Pleosporineae</taxon>
        <taxon>Pleosporaceae</taxon>
        <taxon>Exserohilum</taxon>
    </lineage>
</organism>
<dbReference type="InterPro" id="IPR051477">
    <property type="entry name" value="Expansin_CellWall"/>
</dbReference>
<evidence type="ECO:0000256" key="1">
    <source>
        <dbReference type="ARBA" id="ARBA00022729"/>
    </source>
</evidence>
<dbReference type="GeneID" id="19405438"/>
<dbReference type="OrthoDB" id="406505at2759"/>
<dbReference type="PANTHER" id="PTHR31836:SF21">
    <property type="entry name" value="EXPANSIN-LIKE PROTEIN 7"/>
    <property type="match status" value="1"/>
</dbReference>
<dbReference type="AlphaFoldDB" id="R0IXM4"/>
<reference evidence="4 5" key="1">
    <citation type="journal article" date="2012" name="PLoS Pathog.">
        <title>Diverse lifestyles and strategies of plant pathogenesis encoded in the genomes of eighteen Dothideomycetes fungi.</title>
        <authorList>
            <person name="Ohm R.A."/>
            <person name="Feau N."/>
            <person name="Henrissat B."/>
            <person name="Schoch C.L."/>
            <person name="Horwitz B.A."/>
            <person name="Barry K.W."/>
            <person name="Condon B.J."/>
            <person name="Copeland A.C."/>
            <person name="Dhillon B."/>
            <person name="Glaser F."/>
            <person name="Hesse C.N."/>
            <person name="Kosti I."/>
            <person name="LaButti K."/>
            <person name="Lindquist E.A."/>
            <person name="Lucas S."/>
            <person name="Salamov A.A."/>
            <person name="Bradshaw R.E."/>
            <person name="Ciuffetti L."/>
            <person name="Hamelin R.C."/>
            <person name="Kema G.H.J."/>
            <person name="Lawrence C."/>
            <person name="Scott J.A."/>
            <person name="Spatafora J.W."/>
            <person name="Turgeon B.G."/>
            <person name="de Wit P.J.G.M."/>
            <person name="Zhong S."/>
            <person name="Goodwin S.B."/>
            <person name="Grigoriev I.V."/>
        </authorList>
    </citation>
    <scope>NUCLEOTIDE SEQUENCE [LARGE SCALE GENOMIC DNA]</scope>
    <source>
        <strain evidence="5">28A</strain>
    </source>
</reference>
<feature type="region of interest" description="Disordered" evidence="2">
    <location>
        <begin position="1"/>
        <end position="26"/>
    </location>
</feature>
<keyword evidence="5" id="KW-1185">Reference proteome</keyword>
<dbReference type="HOGENOM" id="CLU_026963_3_1_1"/>
<dbReference type="NCBIfam" id="NF041144">
    <property type="entry name" value="expansin_EXLX1"/>
    <property type="match status" value="1"/>
</dbReference>
<dbReference type="SUPFAM" id="SSF50685">
    <property type="entry name" value="Barwin-like endoglucanases"/>
    <property type="match status" value="1"/>
</dbReference>
<accession>R0IXM4</accession>
<feature type="domain" description="Expansin-like EG45" evidence="3">
    <location>
        <begin position="36"/>
        <end position="134"/>
    </location>
</feature>
<protein>
    <submittedName>
        <fullName evidence="4">Carbohydrate-binding module family 63 protein</fullName>
    </submittedName>
</protein>
<feature type="non-terminal residue" evidence="4">
    <location>
        <position position="229"/>
    </location>
</feature>
<dbReference type="CDD" id="cd22271">
    <property type="entry name" value="DPBB_EXP_N-like"/>
    <property type="match status" value="1"/>
</dbReference>
<evidence type="ECO:0000256" key="2">
    <source>
        <dbReference type="SAM" id="MobiDB-lite"/>
    </source>
</evidence>
<dbReference type="RefSeq" id="XP_008022963.1">
    <property type="nucleotide sequence ID" value="XM_008024772.1"/>
</dbReference>
<dbReference type="InterPro" id="IPR049818">
    <property type="entry name" value="Expansin_EXLX1-like"/>
</dbReference>
<dbReference type="Proteomes" id="UP000016935">
    <property type="component" value="Unassembled WGS sequence"/>
</dbReference>
<gene>
    <name evidence="4" type="ORF">SETTUDRAFT_80902</name>
</gene>
<keyword evidence="1" id="KW-0732">Signal</keyword>
<dbReference type="eggNOG" id="ENOG502S9P9">
    <property type="taxonomic scope" value="Eukaryota"/>
</dbReference>
<dbReference type="InterPro" id="IPR036908">
    <property type="entry name" value="RlpA-like_sf"/>
</dbReference>
<proteinExistence type="predicted"/>